<organism evidence="1 2">
    <name type="scientific">Pluteus cervinus</name>
    <dbReference type="NCBI Taxonomy" id="181527"/>
    <lineage>
        <taxon>Eukaryota</taxon>
        <taxon>Fungi</taxon>
        <taxon>Dikarya</taxon>
        <taxon>Basidiomycota</taxon>
        <taxon>Agaricomycotina</taxon>
        <taxon>Agaricomycetes</taxon>
        <taxon>Agaricomycetidae</taxon>
        <taxon>Agaricales</taxon>
        <taxon>Pluteineae</taxon>
        <taxon>Pluteaceae</taxon>
        <taxon>Pluteus</taxon>
    </lineage>
</organism>
<proteinExistence type="predicted"/>
<sequence>MAPIDWTTLKASDLAADPTILLHKRDTSLALGPFDGLVGAVIDDGNHFITSPNVNFVYAPPMGIREVTLRSDNRFGDDDHILWPQPYLPSLCHFGAIRRKSDILNDPTNLMWSNLKEDEFNNGGTGCLSNIGHPHPNLVRRLDVYIELLTDRFRRYESNTEDKNKNPMSAPFTTLPMTQEQLSFSFVEVQRFHVELVAVLDYLEVYHPMMVGLEPPATEVARTIGVFTTNPQVCQEFHRAGLPVWFIRPFSNLPHIRINAVTKLRSPSEFLEMSISESHPDTLFYGNASSPQKHFKIGQSLRRYYEAPDPFETVKTITIAQLSLPPQLPRNVISTPHPSTSGGRPPRGQPRQHHSYQPYSRSSSQSSSKSSSSKPCHPPHPLSANSLSRVSSSQEPKPVERDQFTEPVSNINPPTTLAWITALKNSNNVMHASRGPTPPKTGSVFPEAGLFIGATDDERRSKFLFHWLQVREDFLFRLTLPTVPTLISNHHWRSLLSYGADLTTASSHSKSATRRQEIVNMLQNCLATPGITLEDGCTGTVKWGNHSLTKNLALWAMASLAKPSPVFVKVFTL</sequence>
<accession>A0ACD2ZXE9</accession>
<dbReference type="EMBL" id="ML209557">
    <property type="protein sequence ID" value="TFK58193.1"/>
    <property type="molecule type" value="Genomic_DNA"/>
</dbReference>
<evidence type="ECO:0000313" key="1">
    <source>
        <dbReference type="EMBL" id="TFK58193.1"/>
    </source>
</evidence>
<evidence type="ECO:0000313" key="2">
    <source>
        <dbReference type="Proteomes" id="UP000308600"/>
    </source>
</evidence>
<keyword evidence="2" id="KW-1185">Reference proteome</keyword>
<dbReference type="Proteomes" id="UP000308600">
    <property type="component" value="Unassembled WGS sequence"/>
</dbReference>
<protein>
    <submittedName>
        <fullName evidence="1">Uncharacterized protein</fullName>
    </submittedName>
</protein>
<name>A0ACD2ZXE9_9AGAR</name>
<reference evidence="1 2" key="1">
    <citation type="journal article" date="2019" name="Nat. Ecol. Evol.">
        <title>Megaphylogeny resolves global patterns of mushroom evolution.</title>
        <authorList>
            <person name="Varga T."/>
            <person name="Krizsan K."/>
            <person name="Foldi C."/>
            <person name="Dima B."/>
            <person name="Sanchez-Garcia M."/>
            <person name="Sanchez-Ramirez S."/>
            <person name="Szollosi G.J."/>
            <person name="Szarkandi J.G."/>
            <person name="Papp V."/>
            <person name="Albert L."/>
            <person name="Andreopoulos W."/>
            <person name="Angelini C."/>
            <person name="Antonin V."/>
            <person name="Barry K.W."/>
            <person name="Bougher N.L."/>
            <person name="Buchanan P."/>
            <person name="Buyck B."/>
            <person name="Bense V."/>
            <person name="Catcheside P."/>
            <person name="Chovatia M."/>
            <person name="Cooper J."/>
            <person name="Damon W."/>
            <person name="Desjardin D."/>
            <person name="Finy P."/>
            <person name="Geml J."/>
            <person name="Haridas S."/>
            <person name="Hughes K."/>
            <person name="Justo A."/>
            <person name="Karasinski D."/>
            <person name="Kautmanova I."/>
            <person name="Kiss B."/>
            <person name="Kocsube S."/>
            <person name="Kotiranta H."/>
            <person name="LaButti K.M."/>
            <person name="Lechner B.E."/>
            <person name="Liimatainen K."/>
            <person name="Lipzen A."/>
            <person name="Lukacs Z."/>
            <person name="Mihaltcheva S."/>
            <person name="Morgado L.N."/>
            <person name="Niskanen T."/>
            <person name="Noordeloos M.E."/>
            <person name="Ohm R.A."/>
            <person name="Ortiz-Santana B."/>
            <person name="Ovrebo C."/>
            <person name="Racz N."/>
            <person name="Riley R."/>
            <person name="Savchenko A."/>
            <person name="Shiryaev A."/>
            <person name="Soop K."/>
            <person name="Spirin V."/>
            <person name="Szebenyi C."/>
            <person name="Tomsovsky M."/>
            <person name="Tulloss R.E."/>
            <person name="Uehling J."/>
            <person name="Grigoriev I.V."/>
            <person name="Vagvolgyi C."/>
            <person name="Papp T."/>
            <person name="Martin F.M."/>
            <person name="Miettinen O."/>
            <person name="Hibbett D.S."/>
            <person name="Nagy L.G."/>
        </authorList>
    </citation>
    <scope>NUCLEOTIDE SEQUENCE [LARGE SCALE GENOMIC DNA]</scope>
    <source>
        <strain evidence="1 2">NL-1719</strain>
    </source>
</reference>
<gene>
    <name evidence="1" type="ORF">BDN72DRAFT_866146</name>
</gene>